<feature type="region of interest" description="Disordered" evidence="1">
    <location>
        <begin position="22"/>
        <end position="41"/>
    </location>
</feature>
<accession>A0A812TEN6</accession>
<comment type="caution">
    <text evidence="3">The sequence shown here is derived from an EMBL/GenBank/DDBJ whole genome shotgun (WGS) entry which is preliminary data.</text>
</comment>
<proteinExistence type="predicted"/>
<name>A0A812TEN6_SYMPI</name>
<feature type="non-terminal residue" evidence="3">
    <location>
        <position position="1"/>
    </location>
</feature>
<dbReference type="OrthoDB" id="10362760at2759"/>
<gene>
    <name evidence="3" type="ORF">SPIL2461_LOCUS13569</name>
</gene>
<evidence type="ECO:0000256" key="1">
    <source>
        <dbReference type="SAM" id="MobiDB-lite"/>
    </source>
</evidence>
<dbReference type="Proteomes" id="UP000649617">
    <property type="component" value="Unassembled WGS sequence"/>
</dbReference>
<protein>
    <submittedName>
        <fullName evidence="3">Uncharacterized protein</fullName>
    </submittedName>
</protein>
<keyword evidence="4" id="KW-1185">Reference proteome</keyword>
<organism evidence="3 4">
    <name type="scientific">Symbiodinium pilosum</name>
    <name type="common">Dinoflagellate</name>
    <dbReference type="NCBI Taxonomy" id="2952"/>
    <lineage>
        <taxon>Eukaryota</taxon>
        <taxon>Sar</taxon>
        <taxon>Alveolata</taxon>
        <taxon>Dinophyceae</taxon>
        <taxon>Suessiales</taxon>
        <taxon>Symbiodiniaceae</taxon>
        <taxon>Symbiodinium</taxon>
    </lineage>
</organism>
<feature type="compositionally biased region" description="Low complexity" evidence="1">
    <location>
        <begin position="94"/>
        <end position="106"/>
    </location>
</feature>
<sequence>APKAHAWFLAGLVDLILCSPPPPPLLPDAAEGEEVSEHPDIQQERLQVWLASSPPLMHVVGPLLAKPGPAAREAARQEIERFRQSATAAPPPFVDGGAAPAGPVAEEAAKSKKKKVKKVDEDTPATPGYDLYNEAIPMDVFMNCEDHTQRTADGVPVLDLLDSDDEADPALTEL</sequence>
<keyword evidence="2" id="KW-0732">Signal</keyword>
<feature type="signal peptide" evidence="2">
    <location>
        <begin position="1"/>
        <end position="18"/>
    </location>
</feature>
<evidence type="ECO:0000256" key="2">
    <source>
        <dbReference type="SAM" id="SignalP"/>
    </source>
</evidence>
<dbReference type="EMBL" id="CAJNIZ010029813">
    <property type="protein sequence ID" value="CAE7518899.1"/>
    <property type="molecule type" value="Genomic_DNA"/>
</dbReference>
<feature type="region of interest" description="Disordered" evidence="1">
    <location>
        <begin position="82"/>
        <end position="131"/>
    </location>
</feature>
<evidence type="ECO:0000313" key="4">
    <source>
        <dbReference type="Proteomes" id="UP000649617"/>
    </source>
</evidence>
<evidence type="ECO:0000313" key="3">
    <source>
        <dbReference type="EMBL" id="CAE7518899.1"/>
    </source>
</evidence>
<feature type="chain" id="PRO_5032483057" evidence="2">
    <location>
        <begin position="19"/>
        <end position="174"/>
    </location>
</feature>
<reference evidence="3" key="1">
    <citation type="submission" date="2021-02" db="EMBL/GenBank/DDBJ databases">
        <authorList>
            <person name="Dougan E. K."/>
            <person name="Rhodes N."/>
            <person name="Thang M."/>
            <person name="Chan C."/>
        </authorList>
    </citation>
    <scope>NUCLEOTIDE SEQUENCE</scope>
</reference>
<dbReference type="AlphaFoldDB" id="A0A812TEN6"/>